<feature type="domain" description="Aromatic amino acid beta-eliminating lyase/threonine aldolase" evidence="4">
    <location>
        <begin position="24"/>
        <end position="292"/>
    </location>
</feature>
<dbReference type="InterPro" id="IPR015422">
    <property type="entry name" value="PyrdxlP-dep_Trfase_small"/>
</dbReference>
<dbReference type="AlphaFoldDB" id="A0AAE3AIL4"/>
<name>A0AAE3AIL4_9FIRM</name>
<dbReference type="InterPro" id="IPR015424">
    <property type="entry name" value="PyrdxlP-dep_Trfase"/>
</dbReference>
<evidence type="ECO:0000256" key="3">
    <source>
        <dbReference type="ARBA" id="ARBA00022898"/>
    </source>
</evidence>
<dbReference type="GO" id="GO:0016829">
    <property type="term" value="F:lyase activity"/>
    <property type="evidence" value="ECO:0007669"/>
    <property type="project" value="InterPro"/>
</dbReference>
<comment type="cofactor">
    <cofactor evidence="1">
        <name>pyridoxal 5'-phosphate</name>
        <dbReference type="ChEBI" id="CHEBI:597326"/>
    </cofactor>
</comment>
<proteinExistence type="inferred from homology"/>
<reference evidence="5" key="1">
    <citation type="submission" date="2021-10" db="EMBL/GenBank/DDBJ databases">
        <title>Anaerobic single-cell dispensing facilitates the cultivation of human gut bacteria.</title>
        <authorList>
            <person name="Afrizal A."/>
        </authorList>
    </citation>
    <scope>NUCLEOTIDE SEQUENCE</scope>
    <source>
        <strain evidence="5">CLA-AA-H250</strain>
    </source>
</reference>
<organism evidence="5 6">
    <name type="scientific">Hominenteromicrobium mulieris</name>
    <dbReference type="NCBI Taxonomy" id="2885357"/>
    <lineage>
        <taxon>Bacteria</taxon>
        <taxon>Bacillati</taxon>
        <taxon>Bacillota</taxon>
        <taxon>Clostridia</taxon>
        <taxon>Eubacteriales</taxon>
        <taxon>Oscillospiraceae</taxon>
        <taxon>Hominenteromicrobium</taxon>
    </lineage>
</organism>
<evidence type="ECO:0000256" key="1">
    <source>
        <dbReference type="ARBA" id="ARBA00001933"/>
    </source>
</evidence>
<keyword evidence="6" id="KW-1185">Reference proteome</keyword>
<dbReference type="PANTHER" id="PTHR48097:SF5">
    <property type="entry name" value="LOW SPECIFICITY L-THREONINE ALDOLASE"/>
    <property type="match status" value="1"/>
</dbReference>
<dbReference type="SUPFAM" id="SSF53383">
    <property type="entry name" value="PLP-dependent transferases"/>
    <property type="match status" value="1"/>
</dbReference>
<evidence type="ECO:0000256" key="2">
    <source>
        <dbReference type="ARBA" id="ARBA00006966"/>
    </source>
</evidence>
<gene>
    <name evidence="5" type="ORF">LKD31_02720</name>
</gene>
<keyword evidence="5" id="KW-0808">Transferase</keyword>
<comment type="similarity">
    <text evidence="2">Belongs to the threonine aldolase family.</text>
</comment>
<protein>
    <submittedName>
        <fullName evidence="5">Aminotransferase class I/II-fold pyridoxal phosphate-dependent enzyme</fullName>
    </submittedName>
</protein>
<dbReference type="Pfam" id="PF01212">
    <property type="entry name" value="Beta_elim_lyase"/>
    <property type="match status" value="1"/>
</dbReference>
<dbReference type="EMBL" id="JAJEQC010000002">
    <property type="protein sequence ID" value="MCC2135926.1"/>
    <property type="molecule type" value="Genomic_DNA"/>
</dbReference>
<dbReference type="Gene3D" id="3.40.640.10">
    <property type="entry name" value="Type I PLP-dependent aspartate aminotransferase-like (Major domain)"/>
    <property type="match status" value="1"/>
</dbReference>
<keyword evidence="3" id="KW-0663">Pyridoxal phosphate</keyword>
<dbReference type="PANTHER" id="PTHR48097">
    <property type="entry name" value="L-THREONINE ALDOLASE-RELATED"/>
    <property type="match status" value="1"/>
</dbReference>
<dbReference type="InterPro" id="IPR015421">
    <property type="entry name" value="PyrdxlP-dep_Trfase_major"/>
</dbReference>
<dbReference type="Proteomes" id="UP001199424">
    <property type="component" value="Unassembled WGS sequence"/>
</dbReference>
<sequence length="348" mass="38162">MIYFNCDYTEGCHPNILKRLCETNMMQTVGYGEDEICDLARAKIRKACGREDVDVHFLVGGTQTNATVIAAILRPHQGALSADTGHINVHETGAVEATGHKVLPLSSTPDGKITAEQVENAYLAHVNDASFEHMVQPKLVYISLPTENGGLYSKAELTALHDVCTRCGLYLFIDGARLGYGLTAPENDVTLADLCALSDVFYIGGTKVGALFGEAVVITNPALKTDFRYHIKQRGGMLAKGRLLGIQFDELFTDDLYFKISEKAVRQAKRIAKACEDAGCAFFAPSPTNQQFPIFPDTALEKLAEKYKYSYWARVDETHSAVRLCTSWATTDENVDALCKDIASIMAE</sequence>
<evidence type="ECO:0000313" key="6">
    <source>
        <dbReference type="Proteomes" id="UP001199424"/>
    </source>
</evidence>
<keyword evidence="5" id="KW-0032">Aminotransferase</keyword>
<dbReference type="Gene3D" id="3.90.1150.10">
    <property type="entry name" value="Aspartate Aminotransferase, domain 1"/>
    <property type="match status" value="1"/>
</dbReference>
<dbReference type="InterPro" id="IPR001597">
    <property type="entry name" value="ArAA_b-elim_lyase/Thr_aldolase"/>
</dbReference>
<dbReference type="GO" id="GO:0008483">
    <property type="term" value="F:transaminase activity"/>
    <property type="evidence" value="ECO:0007669"/>
    <property type="project" value="UniProtKB-KW"/>
</dbReference>
<dbReference type="RefSeq" id="WP_308448522.1">
    <property type="nucleotide sequence ID" value="NZ_JAJEQC010000002.1"/>
</dbReference>
<accession>A0AAE3AIL4</accession>
<dbReference type="GO" id="GO:0006520">
    <property type="term" value="P:amino acid metabolic process"/>
    <property type="evidence" value="ECO:0007669"/>
    <property type="project" value="InterPro"/>
</dbReference>
<evidence type="ECO:0000313" key="5">
    <source>
        <dbReference type="EMBL" id="MCC2135926.1"/>
    </source>
</evidence>
<comment type="caution">
    <text evidence="5">The sequence shown here is derived from an EMBL/GenBank/DDBJ whole genome shotgun (WGS) entry which is preliminary data.</text>
</comment>
<evidence type="ECO:0000259" key="4">
    <source>
        <dbReference type="Pfam" id="PF01212"/>
    </source>
</evidence>